<evidence type="ECO:0000313" key="2">
    <source>
        <dbReference type="Proteomes" id="UP000612893"/>
    </source>
</evidence>
<comment type="caution">
    <text evidence="1">The sequence shown here is derived from an EMBL/GenBank/DDBJ whole genome shotgun (WGS) entry which is preliminary data.</text>
</comment>
<proteinExistence type="predicted"/>
<name>A0A934KBT5_9BACT</name>
<evidence type="ECO:0000313" key="1">
    <source>
        <dbReference type="EMBL" id="MBJ7599498.1"/>
    </source>
</evidence>
<dbReference type="Proteomes" id="UP000612893">
    <property type="component" value="Unassembled WGS sequence"/>
</dbReference>
<reference evidence="1" key="1">
    <citation type="submission" date="2020-10" db="EMBL/GenBank/DDBJ databases">
        <title>Ca. Dormibacterota MAGs.</title>
        <authorList>
            <person name="Montgomery K."/>
        </authorList>
    </citation>
    <scope>NUCLEOTIDE SEQUENCE [LARGE SCALE GENOMIC DNA]</scope>
    <source>
        <strain evidence="1">SC8812_S17_10</strain>
    </source>
</reference>
<protein>
    <submittedName>
        <fullName evidence="1">DUF4160 domain-containing protein</fullName>
    </submittedName>
</protein>
<dbReference type="InterPro" id="IPR025427">
    <property type="entry name" value="DUF4160"/>
</dbReference>
<accession>A0A934KBT5</accession>
<dbReference type="EMBL" id="JAEKNR010000155">
    <property type="protein sequence ID" value="MBJ7599498.1"/>
    <property type="molecule type" value="Genomic_DNA"/>
</dbReference>
<organism evidence="1 2">
    <name type="scientific">Candidatus Nephthysia bennettiae</name>
    <dbReference type="NCBI Taxonomy" id="3127016"/>
    <lineage>
        <taxon>Bacteria</taxon>
        <taxon>Bacillati</taxon>
        <taxon>Candidatus Dormiibacterota</taxon>
        <taxon>Candidatus Dormibacteria</taxon>
        <taxon>Candidatus Dormibacterales</taxon>
        <taxon>Candidatus Dormibacteraceae</taxon>
        <taxon>Candidatus Nephthysia</taxon>
    </lineage>
</organism>
<sequence length="87" mass="9837">MPRISEFYGIAIYMYWNEGDHPVAHFHAHHGGKRASVSVDGQILAGGLESRALAFVLDWTRLHRDALLANWERARRLEPLAPIPPLP</sequence>
<gene>
    <name evidence="1" type="ORF">JF922_15645</name>
</gene>
<keyword evidence="2" id="KW-1185">Reference proteome</keyword>
<dbReference type="RefSeq" id="WP_338203007.1">
    <property type="nucleotide sequence ID" value="NZ_JAEKNR010000155.1"/>
</dbReference>
<dbReference type="Pfam" id="PF13711">
    <property type="entry name" value="DUF4160"/>
    <property type="match status" value="1"/>
</dbReference>
<dbReference type="AlphaFoldDB" id="A0A934KBT5"/>